<evidence type="ECO:0000313" key="3">
    <source>
        <dbReference type="Proteomes" id="UP001408356"/>
    </source>
</evidence>
<keyword evidence="3" id="KW-1185">Reference proteome</keyword>
<keyword evidence="1" id="KW-0812">Transmembrane</keyword>
<reference evidence="2 3" key="1">
    <citation type="journal article" date="2024" name="J. Plant Pathol.">
        <title>Sequence and assembly of the genome of Seiridium unicorne, isolate CBS 538.82, causal agent of cypress canker disease.</title>
        <authorList>
            <person name="Scali E."/>
            <person name="Rocca G.D."/>
            <person name="Danti R."/>
            <person name="Garbelotto M."/>
            <person name="Barberini S."/>
            <person name="Baroncelli R."/>
            <person name="Emiliani G."/>
        </authorList>
    </citation>
    <scope>NUCLEOTIDE SEQUENCE [LARGE SCALE GENOMIC DNA]</scope>
    <source>
        <strain evidence="2 3">BM-138-508</strain>
    </source>
</reference>
<dbReference type="Proteomes" id="UP001408356">
    <property type="component" value="Unassembled WGS sequence"/>
</dbReference>
<gene>
    <name evidence="2" type="ORF">SUNI508_13847</name>
</gene>
<protein>
    <submittedName>
        <fullName evidence="2">Ankyrin repeat protein</fullName>
    </submittedName>
</protein>
<accession>A0ABR2VAQ6</accession>
<keyword evidence="1" id="KW-0472">Membrane</keyword>
<dbReference type="EMBL" id="JARVKF010000052">
    <property type="protein sequence ID" value="KAK9423995.1"/>
    <property type="molecule type" value="Genomic_DNA"/>
</dbReference>
<evidence type="ECO:0000313" key="2">
    <source>
        <dbReference type="EMBL" id="KAK9423995.1"/>
    </source>
</evidence>
<evidence type="ECO:0000256" key="1">
    <source>
        <dbReference type="SAM" id="Phobius"/>
    </source>
</evidence>
<feature type="transmembrane region" description="Helical" evidence="1">
    <location>
        <begin position="55"/>
        <end position="72"/>
    </location>
</feature>
<keyword evidence="1" id="KW-1133">Transmembrane helix</keyword>
<organism evidence="2 3">
    <name type="scientific">Seiridium unicorne</name>
    <dbReference type="NCBI Taxonomy" id="138068"/>
    <lineage>
        <taxon>Eukaryota</taxon>
        <taxon>Fungi</taxon>
        <taxon>Dikarya</taxon>
        <taxon>Ascomycota</taxon>
        <taxon>Pezizomycotina</taxon>
        <taxon>Sordariomycetes</taxon>
        <taxon>Xylariomycetidae</taxon>
        <taxon>Amphisphaeriales</taxon>
        <taxon>Sporocadaceae</taxon>
        <taxon>Seiridium</taxon>
    </lineage>
</organism>
<comment type="caution">
    <text evidence="2">The sequence shown here is derived from an EMBL/GenBank/DDBJ whole genome shotgun (WGS) entry which is preliminary data.</text>
</comment>
<name>A0ABR2VAQ6_9PEZI</name>
<sequence length="149" mass="17037">MASFFALDIDKFPKDDDGDTNWPLGLVVGILFGISLSVIIPLYALAFFSENLQRAWSKICGVWMPLTTLPIIWALNKIPFMTLGRLWIFAFIRSYRNLFVVQRYDPKFEQNIEHEEDDLIRLWTTNINSPHFESADFSQAMVSGTLAGG</sequence>
<proteinExistence type="predicted"/>
<feature type="transmembrane region" description="Helical" evidence="1">
    <location>
        <begin position="22"/>
        <end position="48"/>
    </location>
</feature>